<comment type="caution">
    <text evidence="12">The sequence shown here is derived from an EMBL/GenBank/DDBJ whole genome shotgun (WGS) entry which is preliminary data.</text>
</comment>
<dbReference type="SUPFAM" id="SSF81665">
    <property type="entry name" value="Calcium ATPase, transmembrane domain M"/>
    <property type="match status" value="1"/>
</dbReference>
<feature type="compositionally biased region" description="Low complexity" evidence="9">
    <location>
        <begin position="41"/>
        <end position="55"/>
    </location>
</feature>
<dbReference type="Pfam" id="PF00689">
    <property type="entry name" value="Cation_ATPase_C"/>
    <property type="match status" value="1"/>
</dbReference>
<evidence type="ECO:0000256" key="7">
    <source>
        <dbReference type="ARBA" id="ARBA00022989"/>
    </source>
</evidence>
<dbReference type="GO" id="GO:1990573">
    <property type="term" value="P:potassium ion import across plasma membrane"/>
    <property type="evidence" value="ECO:0007669"/>
    <property type="project" value="TreeGrafter"/>
</dbReference>
<dbReference type="PRINTS" id="PR00121">
    <property type="entry name" value="NAKATPASE"/>
</dbReference>
<dbReference type="PROSITE" id="PS00154">
    <property type="entry name" value="ATPASE_E1_E2"/>
    <property type="match status" value="1"/>
</dbReference>
<dbReference type="FunFam" id="3.40.50.1000:FF:000001">
    <property type="entry name" value="Phospholipid-transporting ATPase IC"/>
    <property type="match status" value="1"/>
</dbReference>
<dbReference type="InterPro" id="IPR059000">
    <property type="entry name" value="ATPase_P-type_domA"/>
</dbReference>
<keyword evidence="13" id="KW-1185">Reference proteome</keyword>
<evidence type="ECO:0000256" key="4">
    <source>
        <dbReference type="ARBA" id="ARBA00022741"/>
    </source>
</evidence>
<organism evidence="12 13">
    <name type="scientific">Fusarium poae</name>
    <dbReference type="NCBI Taxonomy" id="36050"/>
    <lineage>
        <taxon>Eukaryota</taxon>
        <taxon>Fungi</taxon>
        <taxon>Dikarya</taxon>
        <taxon>Ascomycota</taxon>
        <taxon>Pezizomycotina</taxon>
        <taxon>Sordariomycetes</taxon>
        <taxon>Hypocreomycetidae</taxon>
        <taxon>Hypocreales</taxon>
        <taxon>Nectriaceae</taxon>
        <taxon>Fusarium</taxon>
    </lineage>
</organism>
<keyword evidence="8 10" id="KW-0472">Membrane</keyword>
<dbReference type="EMBL" id="LYXU01000018">
    <property type="protein sequence ID" value="OBS17426.1"/>
    <property type="molecule type" value="Genomic_DNA"/>
</dbReference>
<dbReference type="Pfam" id="PF00690">
    <property type="entry name" value="Cation_ATPase_N"/>
    <property type="match status" value="1"/>
</dbReference>
<dbReference type="PANTHER" id="PTHR43294">
    <property type="entry name" value="SODIUM/POTASSIUM-TRANSPORTING ATPASE SUBUNIT ALPHA"/>
    <property type="match status" value="1"/>
</dbReference>
<keyword evidence="3 10" id="KW-0812">Transmembrane</keyword>
<gene>
    <name evidence="12" type="ORF">FPOA_12074</name>
</gene>
<dbReference type="OrthoDB" id="158672at2759"/>
<dbReference type="PANTHER" id="PTHR43294:SF21">
    <property type="entry name" value="CATION TRANSPORTING ATPASE"/>
    <property type="match status" value="1"/>
</dbReference>
<dbReference type="AlphaFoldDB" id="A0A1B8AAC2"/>
<dbReference type="Pfam" id="PF13246">
    <property type="entry name" value="Cation_ATPase"/>
    <property type="match status" value="1"/>
</dbReference>
<dbReference type="Pfam" id="PF00702">
    <property type="entry name" value="Hydrolase"/>
    <property type="match status" value="1"/>
</dbReference>
<evidence type="ECO:0000256" key="3">
    <source>
        <dbReference type="ARBA" id="ARBA00022692"/>
    </source>
</evidence>
<feature type="compositionally biased region" description="Polar residues" evidence="9">
    <location>
        <begin position="19"/>
        <end position="35"/>
    </location>
</feature>
<dbReference type="InterPro" id="IPR023299">
    <property type="entry name" value="ATPase_P-typ_cyto_dom_N"/>
</dbReference>
<feature type="transmembrane region" description="Helical" evidence="10">
    <location>
        <begin position="1053"/>
        <end position="1073"/>
    </location>
</feature>
<dbReference type="OMA" id="WFDERIV"/>
<feature type="domain" description="Cation-transporting P-type ATPase N-terminal" evidence="11">
    <location>
        <begin position="103"/>
        <end position="176"/>
    </location>
</feature>
<evidence type="ECO:0000256" key="1">
    <source>
        <dbReference type="ARBA" id="ARBA00004651"/>
    </source>
</evidence>
<keyword evidence="7 10" id="KW-1133">Transmembrane helix</keyword>
<feature type="transmembrane region" description="Helical" evidence="10">
    <location>
        <begin position="152"/>
        <end position="175"/>
    </location>
</feature>
<dbReference type="SUPFAM" id="SSF81660">
    <property type="entry name" value="Metal cation-transporting ATPase, ATP-binding domain N"/>
    <property type="match status" value="1"/>
</dbReference>
<dbReference type="GO" id="GO:0006883">
    <property type="term" value="P:intracellular sodium ion homeostasis"/>
    <property type="evidence" value="ECO:0007669"/>
    <property type="project" value="TreeGrafter"/>
</dbReference>
<dbReference type="GO" id="GO:0005524">
    <property type="term" value="F:ATP binding"/>
    <property type="evidence" value="ECO:0007669"/>
    <property type="project" value="UniProtKB-KW"/>
</dbReference>
<dbReference type="InterPro" id="IPR004014">
    <property type="entry name" value="ATPase_P-typ_cation-transptr_N"/>
</dbReference>
<evidence type="ECO:0000256" key="9">
    <source>
        <dbReference type="SAM" id="MobiDB-lite"/>
    </source>
</evidence>
<evidence type="ECO:0000256" key="2">
    <source>
        <dbReference type="ARBA" id="ARBA00022475"/>
    </source>
</evidence>
<proteinExistence type="predicted"/>
<dbReference type="InterPro" id="IPR036412">
    <property type="entry name" value="HAD-like_sf"/>
</dbReference>
<dbReference type="GO" id="GO:0005391">
    <property type="term" value="F:P-type sodium:potassium-exchanging transporter activity"/>
    <property type="evidence" value="ECO:0007669"/>
    <property type="project" value="TreeGrafter"/>
</dbReference>
<comment type="subcellular location">
    <subcellularLocation>
        <location evidence="1">Cell membrane</location>
        <topology evidence="1">Multi-pass membrane protein</topology>
    </subcellularLocation>
</comment>
<dbReference type="InterPro" id="IPR023298">
    <property type="entry name" value="ATPase_P-typ_TM_dom_sf"/>
</dbReference>
<dbReference type="Proteomes" id="UP000091967">
    <property type="component" value="Unassembled WGS sequence"/>
</dbReference>
<dbReference type="SFLD" id="SFLDS00003">
    <property type="entry name" value="Haloacid_Dehalogenase"/>
    <property type="match status" value="1"/>
</dbReference>
<keyword evidence="2" id="KW-1003">Cell membrane</keyword>
<evidence type="ECO:0000256" key="10">
    <source>
        <dbReference type="SAM" id="Phobius"/>
    </source>
</evidence>
<reference evidence="12 13" key="1">
    <citation type="submission" date="2016-06" db="EMBL/GenBank/DDBJ databases">
        <title>Living apart together: crosstalk between the core and supernumerary genomes in a fungal plant pathogen.</title>
        <authorList>
            <person name="Vanheule A."/>
            <person name="Audenaert K."/>
            <person name="Warris S."/>
            <person name="Van De Geest H."/>
            <person name="Schijlen E."/>
            <person name="Hofte M."/>
            <person name="De Saeger S."/>
            <person name="Haesaert G."/>
            <person name="Waalwijk C."/>
            <person name="Van Der Lee T."/>
        </authorList>
    </citation>
    <scope>NUCLEOTIDE SEQUENCE [LARGE SCALE GENOMIC DNA]</scope>
    <source>
        <strain evidence="12 13">2516</strain>
    </source>
</reference>
<feature type="transmembrane region" description="Helical" evidence="10">
    <location>
        <begin position="877"/>
        <end position="898"/>
    </location>
</feature>
<dbReference type="GO" id="GO:0016887">
    <property type="term" value="F:ATP hydrolysis activity"/>
    <property type="evidence" value="ECO:0007669"/>
    <property type="project" value="InterPro"/>
</dbReference>
<dbReference type="InterPro" id="IPR008250">
    <property type="entry name" value="ATPase_P-typ_transduc_dom_A_sf"/>
</dbReference>
<dbReference type="InterPro" id="IPR023214">
    <property type="entry name" value="HAD_sf"/>
</dbReference>
<dbReference type="SFLD" id="SFLDF00027">
    <property type="entry name" value="p-type_atpase"/>
    <property type="match status" value="1"/>
</dbReference>
<evidence type="ECO:0000256" key="5">
    <source>
        <dbReference type="ARBA" id="ARBA00022840"/>
    </source>
</evidence>
<dbReference type="Gene3D" id="3.40.1110.10">
    <property type="entry name" value="Calcium-transporting ATPase, cytoplasmic domain N"/>
    <property type="match status" value="1"/>
</dbReference>
<dbReference type="Gene3D" id="2.70.150.10">
    <property type="entry name" value="Calcium-transporting ATPase, cytoplasmic transduction domain A"/>
    <property type="match status" value="1"/>
</dbReference>
<dbReference type="SFLD" id="SFLDG00002">
    <property type="entry name" value="C1.7:_P-type_atpase_like"/>
    <property type="match status" value="1"/>
</dbReference>
<evidence type="ECO:0000313" key="13">
    <source>
        <dbReference type="Proteomes" id="UP000091967"/>
    </source>
</evidence>
<evidence type="ECO:0000256" key="8">
    <source>
        <dbReference type="ARBA" id="ARBA00023136"/>
    </source>
</evidence>
<dbReference type="InterPro" id="IPR050510">
    <property type="entry name" value="Cation_transp_ATPase_P-type"/>
</dbReference>
<feature type="region of interest" description="Disordered" evidence="9">
    <location>
        <begin position="17"/>
        <end position="55"/>
    </location>
</feature>
<feature type="transmembrane region" description="Helical" evidence="10">
    <location>
        <begin position="849"/>
        <end position="871"/>
    </location>
</feature>
<keyword evidence="4" id="KW-0547">Nucleotide-binding</keyword>
<protein>
    <recommendedName>
        <fullName evidence="11">Cation-transporting P-type ATPase N-terminal domain-containing protein</fullName>
    </recommendedName>
</protein>
<keyword evidence="5" id="KW-0067">ATP-binding</keyword>
<dbReference type="InterPro" id="IPR044492">
    <property type="entry name" value="P_typ_ATPase_HD_dom"/>
</dbReference>
<dbReference type="PRINTS" id="PR00119">
    <property type="entry name" value="CATATPASE"/>
</dbReference>
<dbReference type="InterPro" id="IPR006068">
    <property type="entry name" value="ATPase_P-typ_cation-transptr_C"/>
</dbReference>
<evidence type="ECO:0000259" key="11">
    <source>
        <dbReference type="SMART" id="SM00831"/>
    </source>
</evidence>
<dbReference type="Pfam" id="PF00122">
    <property type="entry name" value="E1-E2_ATPase"/>
    <property type="match status" value="1"/>
</dbReference>
<dbReference type="STRING" id="36050.A0A1B8AAC2"/>
<evidence type="ECO:0000256" key="6">
    <source>
        <dbReference type="ARBA" id="ARBA00022967"/>
    </source>
</evidence>
<dbReference type="Gene3D" id="3.40.50.1000">
    <property type="entry name" value="HAD superfamily/HAD-like"/>
    <property type="match status" value="1"/>
</dbReference>
<dbReference type="InterPro" id="IPR018303">
    <property type="entry name" value="ATPase_P-typ_P_site"/>
</dbReference>
<feature type="transmembrane region" description="Helical" evidence="10">
    <location>
        <begin position="187"/>
        <end position="206"/>
    </location>
</feature>
<dbReference type="SMART" id="SM00831">
    <property type="entry name" value="Cation_ATPase_N"/>
    <property type="match status" value="1"/>
</dbReference>
<dbReference type="NCBIfam" id="TIGR01494">
    <property type="entry name" value="ATPase_P-type"/>
    <property type="match status" value="2"/>
</dbReference>
<feature type="transmembrane region" description="Helical" evidence="10">
    <location>
        <begin position="385"/>
        <end position="414"/>
    </location>
</feature>
<dbReference type="GO" id="GO:0005886">
    <property type="term" value="C:plasma membrane"/>
    <property type="evidence" value="ECO:0007669"/>
    <property type="project" value="UniProtKB-SubCell"/>
</dbReference>
<dbReference type="GO" id="GO:1902600">
    <property type="term" value="P:proton transmembrane transport"/>
    <property type="evidence" value="ECO:0007669"/>
    <property type="project" value="TreeGrafter"/>
</dbReference>
<dbReference type="InterPro" id="IPR001757">
    <property type="entry name" value="P_typ_ATPase"/>
</dbReference>
<dbReference type="GO" id="GO:0030007">
    <property type="term" value="P:intracellular potassium ion homeostasis"/>
    <property type="evidence" value="ECO:0007669"/>
    <property type="project" value="TreeGrafter"/>
</dbReference>
<feature type="transmembrane region" description="Helical" evidence="10">
    <location>
        <begin position="928"/>
        <end position="949"/>
    </location>
</feature>
<name>A0A1B8AAC2_FUSPO</name>
<keyword evidence="6" id="KW-1278">Translocase</keyword>
<dbReference type="SUPFAM" id="SSF56784">
    <property type="entry name" value="HAD-like"/>
    <property type="match status" value="1"/>
</dbReference>
<sequence length="1094" mass="121148">MSDAAKSHLAAAAKVLPSGITSDLGNRDGTSSSHAQDQRRPSVSRSSASSLYHSSSVSPESELQIQFQTLSLQVSQARSTSEWRRSLTLEGNQMNKDCLSNLDYHKVGVDQLCQQLNVDLNNGLSTNAAKVRLSRDGKNILPQPETKYMRKIIVSLFGGFCSVLWVGVVIFFLCWQPLSNPPSAQNLALAILILVVIFVQASFSGFQDWSTAKVMNSILGLLPVDAKVRRDGQVCKLPATELVVGDIIHLSIGDKVPADVRIATCSGGIRFDRSILTGESVEVAGTIDPTDNSILETQNIAYMGTTVLDGSAIGVVILTGSRSVIGRITHSTMAIKEEPTLIQREVWRFVRIIIAMTIALPSLILITWAAWLRTDHKGFLTLPEILVNAMSCIIAFMPVGLPVAVSLTLMLIALSMRAANVLPKSLSTVETLGCVNVICSDKTGTLTQGCMSVNTVCFVDHIFSSPEEFSRSKESTEATEALLRAAILCNDAFFEPSTINLPVYERRVFGNSTDSAMLRFAAANAPVESPWRNMAPIFQIPFNSKNKWMLSLFPVGPNSSKLSGFTPQAGTSYHVIIKGAPDVLFPACSSYWSMETSTVRPLTPEIRKQLRELQDRLSRHGERVLLLCEKNMTCINSPKMNVFSEEVRNTAISNLTIIGIFGLIDRPRPEVPGIVAKCRSAGIRYFMVTGDYALTAVAIARDIGIISREKEPDTMHSLHTPRDIQNAGIEQLAEGLPRCLVLEGAQLAELGQSDWDIVCDYDEVVFARTTPEQKLLIVTELQNRHNVVAVTGDGVNDAPALRGADVGVAIASGSDVAIEAADLVVMDSFSSMIDAIRLGRLVFQNLQKVIAYLLPAGSWSEIWPVILNVFFGTPLPLSAFLMIIICVFTDLFLSMSLIKEKEEYDLMLEKPRDHRKQHLVTWKLYSQAYLFTGTMETVTAHAMTFLYMWRYAKIPVFELFFLYEEWTDGYRGYTEDQLTHFRNTGQCVHFVTIMFLQWGNLLAVRNRRLSIVQANPFTKKHRNPWLALSMLTSLCIAVFVTEVPGIQSLFDTASVPIEFWLIPIPLAFGVLFMDEMRKFIVRTWPKSFVARAAW</sequence>
<evidence type="ECO:0000313" key="12">
    <source>
        <dbReference type="EMBL" id="OBS17426.1"/>
    </source>
</evidence>
<accession>A0A1B8AAC2</accession>
<dbReference type="SUPFAM" id="SSF81653">
    <property type="entry name" value="Calcium ATPase, transduction domain A"/>
    <property type="match status" value="1"/>
</dbReference>
<dbReference type="Gene3D" id="1.20.1110.10">
    <property type="entry name" value="Calcium-transporting ATPase, transmembrane domain"/>
    <property type="match status" value="1"/>
</dbReference>
<feature type="transmembrane region" description="Helical" evidence="10">
    <location>
        <begin position="349"/>
        <end position="373"/>
    </location>
</feature>
<dbReference type="GO" id="GO:0036376">
    <property type="term" value="P:sodium ion export across plasma membrane"/>
    <property type="evidence" value="ECO:0007669"/>
    <property type="project" value="TreeGrafter"/>
</dbReference>
<feature type="transmembrane region" description="Helical" evidence="10">
    <location>
        <begin position="1025"/>
        <end position="1047"/>
    </location>
</feature>
<feature type="transmembrane region" description="Helical" evidence="10">
    <location>
        <begin position="988"/>
        <end position="1004"/>
    </location>
</feature>